<proteinExistence type="predicted"/>
<dbReference type="PANTHER" id="PTHR37829:SF3">
    <property type="entry name" value="PROTEIN JAYE-RELATED"/>
    <property type="match status" value="1"/>
</dbReference>
<dbReference type="PATRIC" id="fig|476652.3.peg.1469"/>
<dbReference type="RefSeq" id="WP_047809298.1">
    <property type="nucleotide sequence ID" value="NZ_LDZY01000004.1"/>
</dbReference>
<dbReference type="InterPro" id="IPR058531">
    <property type="entry name" value="Baseplate_J_M"/>
</dbReference>
<comment type="caution">
    <text evidence="2">The sequence shown here is derived from an EMBL/GenBank/DDBJ whole genome shotgun (WGS) entry which is preliminary data.</text>
</comment>
<evidence type="ECO:0000313" key="2">
    <source>
        <dbReference type="EMBL" id="KLU66764.1"/>
    </source>
</evidence>
<dbReference type="STRING" id="476652.DEAC_c14320"/>
<dbReference type="Pfam" id="PF26078">
    <property type="entry name" value="Baseplate_J_M"/>
    <property type="match status" value="1"/>
</dbReference>
<protein>
    <submittedName>
        <fullName evidence="2">Baseplate J-like protein</fullName>
    </submittedName>
</protein>
<dbReference type="AlphaFoldDB" id="A0A0J1FTG2"/>
<dbReference type="PANTHER" id="PTHR37829">
    <property type="entry name" value="PHAGE-LIKE ELEMENT PBSX PROTEIN XKDT"/>
    <property type="match status" value="1"/>
</dbReference>
<feature type="domain" description="Baseplate J-like central" evidence="1">
    <location>
        <begin position="98"/>
        <end position="164"/>
    </location>
</feature>
<name>A0A0J1FTG2_9FIRM</name>
<evidence type="ECO:0000259" key="1">
    <source>
        <dbReference type="Pfam" id="PF26078"/>
    </source>
</evidence>
<dbReference type="Proteomes" id="UP000036356">
    <property type="component" value="Unassembled WGS sequence"/>
</dbReference>
<dbReference type="EMBL" id="LDZY01000004">
    <property type="protein sequence ID" value="KLU66764.1"/>
    <property type="molecule type" value="Genomic_DNA"/>
</dbReference>
<evidence type="ECO:0000313" key="3">
    <source>
        <dbReference type="Proteomes" id="UP000036356"/>
    </source>
</evidence>
<dbReference type="InterPro" id="IPR052399">
    <property type="entry name" value="Phage_Baseplate_Assmbl_Protein"/>
</dbReference>
<sequence>MYETQTYESIMSRLLSNVPSDVNKSEGSIIWDALSPAALELAQQYAIFESMIEQAFISTASGKYLKLAAGDLGINPAPEEDDETLRKAALFLKQNPEKGGNYTDYERWALQVPGVQWAKAFDKARGLGTTDVYIAGDPNELTALVQEVTGAIDKKKVSGTDVIVRPVNLVTTRFVILIVGGITQEAAIDVANKYLTSIGKGGTADLDEIVSLLNAAGAIGAKVLLPSENVNLEEDSVLDPVVNII</sequence>
<organism evidence="2 3">
    <name type="scientific">Desulfosporosinus acididurans</name>
    <dbReference type="NCBI Taxonomy" id="476652"/>
    <lineage>
        <taxon>Bacteria</taxon>
        <taxon>Bacillati</taxon>
        <taxon>Bacillota</taxon>
        <taxon>Clostridia</taxon>
        <taxon>Eubacteriales</taxon>
        <taxon>Desulfitobacteriaceae</taxon>
        <taxon>Desulfosporosinus</taxon>
    </lineage>
</organism>
<gene>
    <name evidence="2" type="ORF">DEAC_c14320</name>
</gene>
<keyword evidence="3" id="KW-1185">Reference proteome</keyword>
<reference evidence="2 3" key="1">
    <citation type="submission" date="2015-06" db="EMBL/GenBank/DDBJ databases">
        <title>Draft genome of the moderately acidophilic sulfate reducer Candidatus Desulfosporosinus acididurans strain M1.</title>
        <authorList>
            <person name="Poehlein A."/>
            <person name="Petzsch P."/>
            <person name="Johnson B.D."/>
            <person name="Schloemann M."/>
            <person name="Daniel R."/>
            <person name="Muehling M."/>
        </authorList>
    </citation>
    <scope>NUCLEOTIDE SEQUENCE [LARGE SCALE GENOMIC DNA]</scope>
    <source>
        <strain evidence="2 3">M1</strain>
    </source>
</reference>
<accession>A0A0J1FTG2</accession>